<dbReference type="Proteomes" id="UP000534294">
    <property type="component" value="Unassembled WGS sequence"/>
</dbReference>
<comment type="caution">
    <text evidence="1">The sequence shown here is derived from an EMBL/GenBank/DDBJ whole genome shotgun (WGS) entry which is preliminary data.</text>
</comment>
<dbReference type="AlphaFoldDB" id="A0A7W7YJL2"/>
<dbReference type="EMBL" id="JACHIF010000002">
    <property type="protein sequence ID" value="MBB5037393.1"/>
    <property type="molecule type" value="Genomic_DNA"/>
</dbReference>
<organism evidence="1 2">
    <name type="scientific">Prosthecobacter dejongeii</name>
    <dbReference type="NCBI Taxonomy" id="48465"/>
    <lineage>
        <taxon>Bacteria</taxon>
        <taxon>Pseudomonadati</taxon>
        <taxon>Verrucomicrobiota</taxon>
        <taxon>Verrucomicrobiia</taxon>
        <taxon>Verrucomicrobiales</taxon>
        <taxon>Verrucomicrobiaceae</taxon>
        <taxon>Prosthecobacter</taxon>
    </lineage>
</organism>
<evidence type="ECO:0000313" key="2">
    <source>
        <dbReference type="Proteomes" id="UP000534294"/>
    </source>
</evidence>
<protein>
    <submittedName>
        <fullName evidence="1">Uncharacterized protein</fullName>
    </submittedName>
</protein>
<evidence type="ECO:0000313" key="1">
    <source>
        <dbReference type="EMBL" id="MBB5037393.1"/>
    </source>
</evidence>
<reference evidence="1 2" key="1">
    <citation type="submission" date="2020-08" db="EMBL/GenBank/DDBJ databases">
        <title>Genomic Encyclopedia of Type Strains, Phase IV (KMG-IV): sequencing the most valuable type-strain genomes for metagenomic binning, comparative biology and taxonomic classification.</title>
        <authorList>
            <person name="Goeker M."/>
        </authorList>
    </citation>
    <scope>NUCLEOTIDE SEQUENCE [LARGE SCALE GENOMIC DNA]</scope>
    <source>
        <strain evidence="1 2">DSM 12251</strain>
    </source>
</reference>
<sequence>MNTYPRPNQHRDRNKFRSFRLVCPPLLLPPPIS</sequence>
<proteinExistence type="predicted"/>
<name>A0A7W7YJL2_9BACT</name>
<gene>
    <name evidence="1" type="ORF">HNQ64_001635</name>
</gene>
<keyword evidence="2" id="KW-1185">Reference proteome</keyword>
<accession>A0A7W7YJL2</accession>